<evidence type="ECO:0000256" key="9">
    <source>
        <dbReference type="ARBA" id="ARBA00023319"/>
    </source>
</evidence>
<dbReference type="FunFam" id="2.60.40.10:FF:000017">
    <property type="entry name" value="Down syndrome cell adhesion molecule b"/>
    <property type="match status" value="1"/>
</dbReference>
<proteinExistence type="predicted"/>
<comment type="subcellular location">
    <subcellularLocation>
        <location evidence="1">Membrane</location>
        <topology evidence="1">Single-pass membrane protein</topology>
    </subcellularLocation>
</comment>
<dbReference type="AlphaFoldDB" id="A0A0N4U344"/>
<dbReference type="Proteomes" id="UP000038040">
    <property type="component" value="Unplaced"/>
</dbReference>
<dbReference type="Gene3D" id="2.60.40.10">
    <property type="entry name" value="Immunoglobulins"/>
    <property type="match status" value="1"/>
</dbReference>
<feature type="domain" description="Ig-like" evidence="10">
    <location>
        <begin position="11"/>
        <end position="104"/>
    </location>
</feature>
<dbReference type="InterPro" id="IPR003598">
    <property type="entry name" value="Ig_sub2"/>
</dbReference>
<keyword evidence="6" id="KW-1133">Transmembrane helix</keyword>
<dbReference type="STRING" id="318479.A0A0N4U344"/>
<evidence type="ECO:0000259" key="10">
    <source>
        <dbReference type="PROSITE" id="PS50835"/>
    </source>
</evidence>
<keyword evidence="2" id="KW-0812">Transmembrane</keyword>
<keyword evidence="4" id="KW-0677">Repeat</keyword>
<dbReference type="SMART" id="SM00409">
    <property type="entry name" value="IG"/>
    <property type="match status" value="1"/>
</dbReference>
<reference evidence="11 13" key="2">
    <citation type="submission" date="2018-11" db="EMBL/GenBank/DDBJ databases">
        <authorList>
            <consortium name="Pathogen Informatics"/>
        </authorList>
    </citation>
    <scope>NUCLEOTIDE SEQUENCE [LARGE SCALE GENOMIC DNA]</scope>
</reference>
<dbReference type="Proteomes" id="UP000274756">
    <property type="component" value="Unassembled WGS sequence"/>
</dbReference>
<keyword evidence="7" id="KW-0472">Membrane</keyword>
<dbReference type="InterPro" id="IPR013783">
    <property type="entry name" value="Ig-like_fold"/>
</dbReference>
<dbReference type="InterPro" id="IPR003599">
    <property type="entry name" value="Ig_sub"/>
</dbReference>
<evidence type="ECO:0000256" key="5">
    <source>
        <dbReference type="ARBA" id="ARBA00022889"/>
    </source>
</evidence>
<name>A0A0N4U344_DRAME</name>
<keyword evidence="5" id="KW-0130">Cell adhesion</keyword>
<dbReference type="SMART" id="SM00408">
    <property type="entry name" value="IGc2"/>
    <property type="match status" value="1"/>
</dbReference>
<evidence type="ECO:0000256" key="8">
    <source>
        <dbReference type="ARBA" id="ARBA00023157"/>
    </source>
</evidence>
<evidence type="ECO:0000256" key="1">
    <source>
        <dbReference type="ARBA" id="ARBA00004167"/>
    </source>
</evidence>
<dbReference type="Pfam" id="PF07679">
    <property type="entry name" value="I-set"/>
    <property type="match status" value="1"/>
</dbReference>
<dbReference type="PANTHER" id="PTHR12231:SF253">
    <property type="entry name" value="DPR-INTERACTING PROTEIN ETA, ISOFORM B-RELATED"/>
    <property type="match status" value="1"/>
</dbReference>
<protein>
    <submittedName>
        <fullName evidence="14">Ig-like domain-containing protein</fullName>
    </submittedName>
</protein>
<keyword evidence="3" id="KW-0732">Signal</keyword>
<evidence type="ECO:0000256" key="3">
    <source>
        <dbReference type="ARBA" id="ARBA00022729"/>
    </source>
</evidence>
<dbReference type="PROSITE" id="PS50835">
    <property type="entry name" value="IG_LIKE"/>
    <property type="match status" value="1"/>
</dbReference>
<dbReference type="CDD" id="cd00096">
    <property type="entry name" value="Ig"/>
    <property type="match status" value="1"/>
</dbReference>
<keyword evidence="8" id="KW-1015">Disulfide bond</keyword>
<reference evidence="14" key="1">
    <citation type="submission" date="2017-02" db="UniProtKB">
        <authorList>
            <consortium name="WormBaseParasite"/>
        </authorList>
    </citation>
    <scope>IDENTIFICATION</scope>
</reference>
<sequence>MNENESPSKRPYIRLNSFLNNITRNSGDEVRFKCEAAGNPLPLHFSWLKNHAPIEKSRKTKIKNREYWSRLIITDLDVFDSGYYQCIVSNSVASVNTTGILRVSIILHFYSAPI</sequence>
<evidence type="ECO:0000313" key="12">
    <source>
        <dbReference type="Proteomes" id="UP000038040"/>
    </source>
</evidence>
<gene>
    <name evidence="11" type="ORF">DME_LOCUS5496</name>
</gene>
<accession>A0A0N4U344</accession>
<evidence type="ECO:0000256" key="7">
    <source>
        <dbReference type="ARBA" id="ARBA00023136"/>
    </source>
</evidence>
<keyword evidence="13" id="KW-1185">Reference proteome</keyword>
<dbReference type="EMBL" id="UYYG01001152">
    <property type="protein sequence ID" value="VDN55523.1"/>
    <property type="molecule type" value="Genomic_DNA"/>
</dbReference>
<dbReference type="PANTHER" id="PTHR12231">
    <property type="entry name" value="CTX-RELATED TYPE I TRANSMEMBRANE PROTEIN"/>
    <property type="match status" value="1"/>
</dbReference>
<evidence type="ECO:0000256" key="4">
    <source>
        <dbReference type="ARBA" id="ARBA00022737"/>
    </source>
</evidence>
<keyword evidence="9" id="KW-0393">Immunoglobulin domain</keyword>
<dbReference type="GO" id="GO:0007155">
    <property type="term" value="P:cell adhesion"/>
    <property type="evidence" value="ECO:0007669"/>
    <property type="project" value="UniProtKB-KW"/>
</dbReference>
<evidence type="ECO:0000256" key="2">
    <source>
        <dbReference type="ARBA" id="ARBA00022692"/>
    </source>
</evidence>
<dbReference type="GO" id="GO:0016020">
    <property type="term" value="C:membrane"/>
    <property type="evidence" value="ECO:0007669"/>
    <property type="project" value="UniProtKB-SubCell"/>
</dbReference>
<evidence type="ECO:0000313" key="11">
    <source>
        <dbReference type="EMBL" id="VDN55523.1"/>
    </source>
</evidence>
<dbReference type="InterPro" id="IPR013098">
    <property type="entry name" value="Ig_I-set"/>
</dbReference>
<organism evidence="12 14">
    <name type="scientific">Dracunculus medinensis</name>
    <name type="common">Guinea worm</name>
    <dbReference type="NCBI Taxonomy" id="318479"/>
    <lineage>
        <taxon>Eukaryota</taxon>
        <taxon>Metazoa</taxon>
        <taxon>Ecdysozoa</taxon>
        <taxon>Nematoda</taxon>
        <taxon>Chromadorea</taxon>
        <taxon>Rhabditida</taxon>
        <taxon>Spirurina</taxon>
        <taxon>Dracunculoidea</taxon>
        <taxon>Dracunculidae</taxon>
        <taxon>Dracunculus</taxon>
    </lineage>
</organism>
<dbReference type="InterPro" id="IPR036179">
    <property type="entry name" value="Ig-like_dom_sf"/>
</dbReference>
<evidence type="ECO:0000313" key="14">
    <source>
        <dbReference type="WBParaSite" id="DME_0000113601-mRNA-1"/>
    </source>
</evidence>
<dbReference type="OrthoDB" id="2431000at2759"/>
<evidence type="ECO:0000256" key="6">
    <source>
        <dbReference type="ARBA" id="ARBA00022989"/>
    </source>
</evidence>
<dbReference type="InterPro" id="IPR007110">
    <property type="entry name" value="Ig-like_dom"/>
</dbReference>
<dbReference type="InterPro" id="IPR051170">
    <property type="entry name" value="Neural/epithelial_adhesion"/>
</dbReference>
<dbReference type="WBParaSite" id="DME_0000113601-mRNA-1">
    <property type="protein sequence ID" value="DME_0000113601-mRNA-1"/>
    <property type="gene ID" value="DME_0000113601"/>
</dbReference>
<dbReference type="SUPFAM" id="SSF48726">
    <property type="entry name" value="Immunoglobulin"/>
    <property type="match status" value="1"/>
</dbReference>
<evidence type="ECO:0000313" key="13">
    <source>
        <dbReference type="Proteomes" id="UP000274756"/>
    </source>
</evidence>